<evidence type="ECO:0000313" key="1">
    <source>
        <dbReference type="EMBL" id="KAK5131977.1"/>
    </source>
</evidence>
<proteinExistence type="predicted"/>
<evidence type="ECO:0000313" key="2">
    <source>
        <dbReference type="Proteomes" id="UP001357485"/>
    </source>
</evidence>
<name>A0ABR0KV09_9PEZI</name>
<reference evidence="1 2" key="1">
    <citation type="submission" date="2023-08" db="EMBL/GenBank/DDBJ databases">
        <title>Black Yeasts Isolated from many extreme environments.</title>
        <authorList>
            <person name="Coleine C."/>
            <person name="Stajich J.E."/>
            <person name="Selbmann L."/>
        </authorList>
    </citation>
    <scope>NUCLEOTIDE SEQUENCE [LARGE SCALE GENOMIC DNA]</scope>
    <source>
        <strain evidence="1 2">CCFEE 536</strain>
    </source>
</reference>
<dbReference type="Proteomes" id="UP001357485">
    <property type="component" value="Unassembled WGS sequence"/>
</dbReference>
<accession>A0ABR0KV09</accession>
<protein>
    <submittedName>
        <fullName evidence="1">Uncharacterized protein</fullName>
    </submittedName>
</protein>
<sequence>MRRYNGMFKAIMRLRVLCDRGTFHSKTTTRASGAYVANFDEALAAPQAGDGVTCEFCQADIASAETRGDTLYPKMTVLLMTTGTGVLGSPGYRPGVTVIRYIMKDTIEEVYTLDVKHCALEAILRDQEWQWALLHFAL</sequence>
<comment type="caution">
    <text evidence="1">The sequence shown here is derived from an EMBL/GenBank/DDBJ whole genome shotgun (WGS) entry which is preliminary data.</text>
</comment>
<gene>
    <name evidence="1" type="ORF">LTR16_000198</name>
</gene>
<dbReference type="EMBL" id="JAVRRA010024621">
    <property type="protein sequence ID" value="KAK5131977.1"/>
    <property type="molecule type" value="Genomic_DNA"/>
</dbReference>
<organism evidence="1 2">
    <name type="scientific">Cryomyces antarcticus</name>
    <dbReference type="NCBI Taxonomy" id="329879"/>
    <lineage>
        <taxon>Eukaryota</taxon>
        <taxon>Fungi</taxon>
        <taxon>Dikarya</taxon>
        <taxon>Ascomycota</taxon>
        <taxon>Pezizomycotina</taxon>
        <taxon>Dothideomycetes</taxon>
        <taxon>Dothideomycetes incertae sedis</taxon>
        <taxon>Cryomyces</taxon>
    </lineage>
</organism>
<keyword evidence="2" id="KW-1185">Reference proteome</keyword>